<gene>
    <name evidence="2" type="ORF">HGRIS_002283</name>
</gene>
<feature type="region of interest" description="Disordered" evidence="1">
    <location>
        <begin position="1"/>
        <end position="20"/>
    </location>
</feature>
<keyword evidence="3" id="KW-1185">Reference proteome</keyword>
<accession>A0ABR3JKW5</accession>
<evidence type="ECO:0000313" key="2">
    <source>
        <dbReference type="EMBL" id="KAL0956115.1"/>
    </source>
</evidence>
<dbReference type="Proteomes" id="UP001556367">
    <property type="component" value="Unassembled WGS sequence"/>
</dbReference>
<sequence>MMMDSSALGRPRQGKEPKVKLDRLIHTDEQKALIDQIYRNTSYDSQKFSETDTQQQELARKLLDTLGLNRGAREQLESWWSIRWSNGWSLGDPKTGDERRRILFQW</sequence>
<name>A0ABR3JKW5_9AGAR</name>
<evidence type="ECO:0000256" key="1">
    <source>
        <dbReference type="SAM" id="MobiDB-lite"/>
    </source>
</evidence>
<evidence type="ECO:0000313" key="3">
    <source>
        <dbReference type="Proteomes" id="UP001556367"/>
    </source>
</evidence>
<comment type="caution">
    <text evidence="2">The sequence shown here is derived from an EMBL/GenBank/DDBJ whole genome shotgun (WGS) entry which is preliminary data.</text>
</comment>
<dbReference type="EMBL" id="JASNQZ010000006">
    <property type="protein sequence ID" value="KAL0956115.1"/>
    <property type="molecule type" value="Genomic_DNA"/>
</dbReference>
<reference evidence="3" key="1">
    <citation type="submission" date="2024-06" db="EMBL/GenBank/DDBJ databases">
        <title>Multi-omics analyses provide insights into the biosynthesis of the anticancer antibiotic pleurotin in Hohenbuehelia grisea.</title>
        <authorList>
            <person name="Weaver J.A."/>
            <person name="Alberti F."/>
        </authorList>
    </citation>
    <scope>NUCLEOTIDE SEQUENCE [LARGE SCALE GENOMIC DNA]</scope>
    <source>
        <strain evidence="3">T-177</strain>
    </source>
</reference>
<proteinExistence type="predicted"/>
<protein>
    <submittedName>
        <fullName evidence="2">Uncharacterized protein</fullName>
    </submittedName>
</protein>
<organism evidence="2 3">
    <name type="scientific">Hohenbuehelia grisea</name>
    <dbReference type="NCBI Taxonomy" id="104357"/>
    <lineage>
        <taxon>Eukaryota</taxon>
        <taxon>Fungi</taxon>
        <taxon>Dikarya</taxon>
        <taxon>Basidiomycota</taxon>
        <taxon>Agaricomycotina</taxon>
        <taxon>Agaricomycetes</taxon>
        <taxon>Agaricomycetidae</taxon>
        <taxon>Agaricales</taxon>
        <taxon>Pleurotineae</taxon>
        <taxon>Pleurotaceae</taxon>
        <taxon>Hohenbuehelia</taxon>
    </lineage>
</organism>